<dbReference type="EMBL" id="QSFV01000051">
    <property type="protein sequence ID" value="RHA76303.1"/>
    <property type="molecule type" value="Genomic_DNA"/>
</dbReference>
<keyword evidence="2" id="KW-0804">Transcription</keyword>
<dbReference type="InterPro" id="IPR014036">
    <property type="entry name" value="DeoR-like_C"/>
</dbReference>
<gene>
    <name evidence="5" type="ORF">DW918_10610</name>
    <name evidence="4" type="ORF">DW929_02735</name>
</gene>
<dbReference type="SUPFAM" id="SSF100950">
    <property type="entry name" value="NagB/RpiA/CoA transferase-like"/>
    <property type="match status" value="1"/>
</dbReference>
<dbReference type="Gene3D" id="1.10.10.10">
    <property type="entry name" value="Winged helix-like DNA-binding domain superfamily/Winged helix DNA-binding domain"/>
    <property type="match status" value="1"/>
</dbReference>
<proteinExistence type="predicted"/>
<dbReference type="Proteomes" id="UP000284598">
    <property type="component" value="Unassembled WGS sequence"/>
</dbReference>
<sequence length="256" mass="29267">MLARERQNTIVEIVNREGSVRVKNLSKKFGVTEDSIRKDLAHLEKDGMLKKTYGGAVRVRTNSHDRYVSQRIGKNVEEKRVIAKRAYEIIQDGDVIFLDISTINIELVKLIVEADRPVTVVTNMIDAILIMLYEKDTKTKLIFLGGKLNRGRDGFVGTITNRNISNYQFDKAFMGVVGIDVNRNRVYTYDTEDALTKKSVMEVSNECYMLMEREKLSKDGNYKYAGIDEFTGLIMEESVEGTIMSKLKSYNIDIYC</sequence>
<dbReference type="InterPro" id="IPR050313">
    <property type="entry name" value="Carb_Metab_HTH_regulators"/>
</dbReference>
<dbReference type="SUPFAM" id="SSF46785">
    <property type="entry name" value="Winged helix' DNA-binding domain"/>
    <property type="match status" value="1"/>
</dbReference>
<feature type="domain" description="HTH deoR-type" evidence="3">
    <location>
        <begin position="3"/>
        <end position="58"/>
    </location>
</feature>
<comment type="caution">
    <text evidence="4">The sequence shown here is derived from an EMBL/GenBank/DDBJ whole genome shotgun (WGS) entry which is preliminary data.</text>
</comment>
<protein>
    <submittedName>
        <fullName evidence="4">DeoR/GlpR transcriptional regulator</fullName>
    </submittedName>
</protein>
<dbReference type="PANTHER" id="PTHR30363">
    <property type="entry name" value="HTH-TYPE TRANSCRIPTIONAL REGULATOR SRLR-RELATED"/>
    <property type="match status" value="1"/>
</dbReference>
<dbReference type="InterPro" id="IPR037171">
    <property type="entry name" value="NagB/RpiA_transferase-like"/>
</dbReference>
<dbReference type="SMART" id="SM00420">
    <property type="entry name" value="HTH_DEOR"/>
    <property type="match status" value="1"/>
</dbReference>
<dbReference type="SMART" id="SM01134">
    <property type="entry name" value="DeoRC"/>
    <property type="match status" value="1"/>
</dbReference>
<evidence type="ECO:0000259" key="3">
    <source>
        <dbReference type="PROSITE" id="PS51000"/>
    </source>
</evidence>
<dbReference type="RefSeq" id="WP_005361893.1">
    <property type="nucleotide sequence ID" value="NZ_CAUBDO010000011.1"/>
</dbReference>
<dbReference type="PROSITE" id="PS51000">
    <property type="entry name" value="HTH_DEOR_2"/>
    <property type="match status" value="1"/>
</dbReference>
<evidence type="ECO:0000313" key="6">
    <source>
        <dbReference type="Proteomes" id="UP000284598"/>
    </source>
</evidence>
<evidence type="ECO:0000313" key="5">
    <source>
        <dbReference type="EMBL" id="RHA76303.1"/>
    </source>
</evidence>
<dbReference type="InterPro" id="IPR001034">
    <property type="entry name" value="DeoR_HTH"/>
</dbReference>
<evidence type="ECO:0000256" key="2">
    <source>
        <dbReference type="ARBA" id="ARBA00023163"/>
    </source>
</evidence>
<dbReference type="Pfam" id="PF00455">
    <property type="entry name" value="DeoRC"/>
    <property type="match status" value="1"/>
</dbReference>
<evidence type="ECO:0000313" key="4">
    <source>
        <dbReference type="EMBL" id="RHA56775.1"/>
    </source>
</evidence>
<dbReference type="Pfam" id="PF08220">
    <property type="entry name" value="HTH_DeoR"/>
    <property type="match status" value="1"/>
</dbReference>
<dbReference type="AlphaFoldDB" id="A0A413S4W4"/>
<keyword evidence="1" id="KW-0805">Transcription regulation</keyword>
<accession>A0A413S4W4</accession>
<dbReference type="PANTHER" id="PTHR30363:SF44">
    <property type="entry name" value="AGA OPERON TRANSCRIPTIONAL REPRESSOR-RELATED"/>
    <property type="match status" value="1"/>
</dbReference>
<dbReference type="Proteomes" id="UP000285740">
    <property type="component" value="Unassembled WGS sequence"/>
</dbReference>
<evidence type="ECO:0000313" key="7">
    <source>
        <dbReference type="Proteomes" id="UP000285740"/>
    </source>
</evidence>
<dbReference type="GO" id="GO:0003700">
    <property type="term" value="F:DNA-binding transcription factor activity"/>
    <property type="evidence" value="ECO:0007669"/>
    <property type="project" value="InterPro"/>
</dbReference>
<dbReference type="EMBL" id="QSFO01000002">
    <property type="protein sequence ID" value="RHA56775.1"/>
    <property type="molecule type" value="Genomic_DNA"/>
</dbReference>
<dbReference type="InterPro" id="IPR036390">
    <property type="entry name" value="WH_DNA-bd_sf"/>
</dbReference>
<dbReference type="InterPro" id="IPR036388">
    <property type="entry name" value="WH-like_DNA-bd_sf"/>
</dbReference>
<organism evidence="4 6">
    <name type="scientific">Eubacterium ventriosum</name>
    <dbReference type="NCBI Taxonomy" id="39496"/>
    <lineage>
        <taxon>Bacteria</taxon>
        <taxon>Bacillati</taxon>
        <taxon>Bacillota</taxon>
        <taxon>Clostridia</taxon>
        <taxon>Eubacteriales</taxon>
        <taxon>Eubacteriaceae</taxon>
        <taxon>Eubacterium</taxon>
    </lineage>
</organism>
<reference evidence="6 7" key="1">
    <citation type="submission" date="2018-08" db="EMBL/GenBank/DDBJ databases">
        <title>A genome reference for cultivated species of the human gut microbiota.</title>
        <authorList>
            <person name="Zou Y."/>
            <person name="Xue W."/>
            <person name="Luo G."/>
        </authorList>
    </citation>
    <scope>NUCLEOTIDE SEQUENCE [LARGE SCALE GENOMIC DNA]</scope>
    <source>
        <strain evidence="5 7">AM42-30</strain>
        <strain evidence="4 6">AM43-2</strain>
    </source>
</reference>
<evidence type="ECO:0000256" key="1">
    <source>
        <dbReference type="ARBA" id="ARBA00023015"/>
    </source>
</evidence>
<name>A0A413S4W4_9FIRM</name>